<dbReference type="Pfam" id="PF03224">
    <property type="entry name" value="V-ATPase_H_N"/>
    <property type="match status" value="1"/>
</dbReference>
<dbReference type="GO" id="GO:0000221">
    <property type="term" value="C:vacuolar proton-transporting V-type ATPase, V1 domain"/>
    <property type="evidence" value="ECO:0007669"/>
    <property type="project" value="InterPro"/>
</dbReference>
<dbReference type="InterPro" id="IPR011989">
    <property type="entry name" value="ARM-like"/>
</dbReference>
<dbReference type="AlphaFoldDB" id="A0AA88WZ86"/>
<dbReference type="SUPFAM" id="SSF48371">
    <property type="entry name" value="ARM repeat"/>
    <property type="match status" value="2"/>
</dbReference>
<comment type="caution">
    <text evidence="5">The sequence shown here is derived from an EMBL/GenBank/DDBJ whole genome shotgun (WGS) entry which is preliminary data.</text>
</comment>
<evidence type="ECO:0000256" key="3">
    <source>
        <dbReference type="ARBA" id="ARBA00023065"/>
    </source>
</evidence>
<dbReference type="Gene3D" id="1.25.10.10">
    <property type="entry name" value="Leucine-rich Repeat Variant"/>
    <property type="match status" value="1"/>
</dbReference>
<dbReference type="PANTHER" id="PTHR10698:SF0">
    <property type="entry name" value="V-TYPE PROTON ATPASE SUBUNIT H"/>
    <property type="match status" value="1"/>
</dbReference>
<feature type="domain" description="ATPase V1 complex subunit H C-terminal" evidence="4">
    <location>
        <begin position="101"/>
        <end position="181"/>
    </location>
</feature>
<proteinExistence type="inferred from homology"/>
<keyword evidence="3" id="KW-0813">Transport</keyword>
<keyword evidence="2" id="KW-0375">Hydrogen ion transport</keyword>
<keyword evidence="3" id="KW-0406">Ion transport</keyword>
<dbReference type="InterPro" id="IPR011987">
    <property type="entry name" value="ATPase_V1-cplx_hsu_C"/>
</dbReference>
<gene>
    <name evidence="5" type="ORF">RJ639_038413</name>
</gene>
<evidence type="ECO:0000256" key="2">
    <source>
        <dbReference type="ARBA" id="ARBA00022781"/>
    </source>
</evidence>
<evidence type="ECO:0000259" key="4">
    <source>
        <dbReference type="Pfam" id="PF11698"/>
    </source>
</evidence>
<accession>A0AA88WZ86</accession>
<dbReference type="GO" id="GO:0046961">
    <property type="term" value="F:proton-transporting ATPase activity, rotational mechanism"/>
    <property type="evidence" value="ECO:0007669"/>
    <property type="project" value="InterPro"/>
</dbReference>
<evidence type="ECO:0000313" key="5">
    <source>
        <dbReference type="EMBL" id="KAK3029315.1"/>
    </source>
</evidence>
<evidence type="ECO:0000313" key="6">
    <source>
        <dbReference type="Proteomes" id="UP001188597"/>
    </source>
</evidence>
<organism evidence="5 6">
    <name type="scientific">Escallonia herrerae</name>
    <dbReference type="NCBI Taxonomy" id="1293975"/>
    <lineage>
        <taxon>Eukaryota</taxon>
        <taxon>Viridiplantae</taxon>
        <taxon>Streptophyta</taxon>
        <taxon>Embryophyta</taxon>
        <taxon>Tracheophyta</taxon>
        <taxon>Spermatophyta</taxon>
        <taxon>Magnoliopsida</taxon>
        <taxon>eudicotyledons</taxon>
        <taxon>Gunneridae</taxon>
        <taxon>Pentapetalae</taxon>
        <taxon>asterids</taxon>
        <taxon>campanulids</taxon>
        <taxon>Escalloniales</taxon>
        <taxon>Escalloniaceae</taxon>
        <taxon>Escallonia</taxon>
    </lineage>
</organism>
<keyword evidence="6" id="KW-1185">Reference proteome</keyword>
<dbReference type="EMBL" id="JAVXUP010000382">
    <property type="protein sequence ID" value="KAK3029315.1"/>
    <property type="molecule type" value="Genomic_DNA"/>
</dbReference>
<comment type="similarity">
    <text evidence="1">Belongs to the V-ATPase H subunit family.</text>
</comment>
<dbReference type="InterPro" id="IPR016024">
    <property type="entry name" value="ARM-type_fold"/>
</dbReference>
<sequence length="188" mass="22003">MPVDQAELDTEQVLKRDIPWETYMTTELITETGLQLLKRYDKSLKDKPTPPYVRVFVIILSDISKEDNVKYVPALIDEMLTEDLLKVLNQLEKELKVNIKKLSSFEKYKQEANSGHFERSPMHKDPTFWSESVTNFEDMNFEVLRVLIAIPDKSDDLRALVVACFDLSQFIPYHPAGRIMCKFQFWPL</sequence>
<dbReference type="InterPro" id="IPR004908">
    <property type="entry name" value="ATPase_V1-cplx_hsu"/>
</dbReference>
<reference evidence="5" key="1">
    <citation type="submission" date="2022-12" db="EMBL/GenBank/DDBJ databases">
        <title>Draft genome assemblies for two species of Escallonia (Escalloniales).</title>
        <authorList>
            <person name="Chanderbali A."/>
            <person name="Dervinis C."/>
            <person name="Anghel I."/>
            <person name="Soltis D."/>
            <person name="Soltis P."/>
            <person name="Zapata F."/>
        </authorList>
    </citation>
    <scope>NUCLEOTIDE SEQUENCE</scope>
    <source>
        <strain evidence="5">UCBG64.0493</strain>
        <tissue evidence="5">Leaf</tissue>
    </source>
</reference>
<dbReference type="Proteomes" id="UP001188597">
    <property type="component" value="Unassembled WGS sequence"/>
</dbReference>
<evidence type="ECO:0000256" key="1">
    <source>
        <dbReference type="ARBA" id="ARBA00008613"/>
    </source>
</evidence>
<protein>
    <recommendedName>
        <fullName evidence="4">ATPase V1 complex subunit H C-terminal domain-containing protein</fullName>
    </recommendedName>
</protein>
<name>A0AA88WZ86_9ASTE</name>
<dbReference type="Pfam" id="PF11698">
    <property type="entry name" value="V-ATPase_H_C"/>
    <property type="match status" value="1"/>
</dbReference>
<dbReference type="PANTHER" id="PTHR10698">
    <property type="entry name" value="V-TYPE PROTON ATPASE SUBUNIT H"/>
    <property type="match status" value="1"/>
</dbReference>